<dbReference type="SUPFAM" id="SSF49464">
    <property type="entry name" value="Carboxypeptidase regulatory domain-like"/>
    <property type="match status" value="1"/>
</dbReference>
<organism evidence="1 2">
    <name type="scientific">Emticicia agri</name>
    <dbReference type="NCBI Taxonomy" id="2492393"/>
    <lineage>
        <taxon>Bacteria</taxon>
        <taxon>Pseudomonadati</taxon>
        <taxon>Bacteroidota</taxon>
        <taxon>Cytophagia</taxon>
        <taxon>Cytophagales</taxon>
        <taxon>Leadbetterellaceae</taxon>
        <taxon>Emticicia</taxon>
    </lineage>
</organism>
<keyword evidence="1" id="KW-0121">Carboxypeptidase</keyword>
<reference evidence="1 2" key="1">
    <citation type="submission" date="2019-02" db="EMBL/GenBank/DDBJ databases">
        <title>Bacterial novel species Emticicia sp. 17J42-9 isolated from soil.</title>
        <authorList>
            <person name="Jung H.-Y."/>
        </authorList>
    </citation>
    <scope>NUCLEOTIDE SEQUENCE [LARGE SCALE GENOMIC DNA]</scope>
    <source>
        <strain evidence="1 2">17J42-9</strain>
    </source>
</reference>
<dbReference type="AlphaFoldDB" id="A0A4Q5M1C1"/>
<dbReference type="GO" id="GO:0004180">
    <property type="term" value="F:carboxypeptidase activity"/>
    <property type="evidence" value="ECO:0007669"/>
    <property type="project" value="UniProtKB-KW"/>
</dbReference>
<dbReference type="OrthoDB" id="1116175at2"/>
<dbReference type="EMBL" id="SEWF01000013">
    <property type="protein sequence ID" value="RYU95637.1"/>
    <property type="molecule type" value="Genomic_DNA"/>
</dbReference>
<proteinExistence type="predicted"/>
<dbReference type="RefSeq" id="WP_130021029.1">
    <property type="nucleotide sequence ID" value="NZ_SEWF01000013.1"/>
</dbReference>
<protein>
    <submittedName>
        <fullName evidence="1">Carboxypeptidase-like regulatory domain-containing protein</fullName>
    </submittedName>
</protein>
<comment type="caution">
    <text evidence="1">The sequence shown here is derived from an EMBL/GenBank/DDBJ whole genome shotgun (WGS) entry which is preliminary data.</text>
</comment>
<name>A0A4Q5M1C1_9BACT</name>
<keyword evidence="2" id="KW-1185">Reference proteome</keyword>
<evidence type="ECO:0000313" key="1">
    <source>
        <dbReference type="EMBL" id="RYU95637.1"/>
    </source>
</evidence>
<accession>A0A4Q5M1C1</accession>
<dbReference type="Pfam" id="PF13715">
    <property type="entry name" value="CarbopepD_reg_2"/>
    <property type="match status" value="1"/>
</dbReference>
<keyword evidence="1" id="KW-0645">Protease</keyword>
<sequence length="347" mass="39576">MDKLNNRVDKYIPTSFGSQTSPPFLRRGGNFSDAVRKLTGWLKIYEVFLNLFYSLLQPPPPKITDKKSAILGYSSFLRRRNCSRQTFEYTVAPIRRELETGSFKYITIFALSFLLANTTVFAQQSYVLGRAIDKTTKQPIASATVVNKNTKQITKTSENGNFLVKASKGDSIKISSIGYKNAGIEWDGMNKEPVLELPQDAIVLPEFTVKDKRLEVIRQQIDDLLAAPEASTKLKWKDISNLINTNTSSPGGGIGISIDGLYQLFSKEGKTRRKLEAMQQEDLRKLLVEYRYSAEYVSYVTKLKGQQLKDFMKFCNLPDNFVLTANDYDLTFEVFRCLDDFKSRFRF</sequence>
<dbReference type="InterPro" id="IPR008969">
    <property type="entry name" value="CarboxyPept-like_regulatory"/>
</dbReference>
<keyword evidence="1" id="KW-0378">Hydrolase</keyword>
<evidence type="ECO:0000313" key="2">
    <source>
        <dbReference type="Proteomes" id="UP000293162"/>
    </source>
</evidence>
<dbReference type="Proteomes" id="UP000293162">
    <property type="component" value="Unassembled WGS sequence"/>
</dbReference>
<gene>
    <name evidence="1" type="ORF">EWM59_11025</name>
</gene>